<evidence type="ECO:0000256" key="4">
    <source>
        <dbReference type="ARBA" id="ARBA00004496"/>
    </source>
</evidence>
<evidence type="ECO:0000313" key="17">
    <source>
        <dbReference type="Proteomes" id="UP000694392"/>
    </source>
</evidence>
<dbReference type="Ensembl" id="ENSSPUT00000018014.1">
    <property type="protein sequence ID" value="ENSSPUP00000016912.1"/>
    <property type="gene ID" value="ENSSPUG00000013084.1"/>
</dbReference>
<dbReference type="InterPro" id="IPR003128">
    <property type="entry name" value="Villin_headpiece"/>
</dbReference>
<evidence type="ECO:0000256" key="11">
    <source>
        <dbReference type="ARBA" id="ARBA00022837"/>
    </source>
</evidence>
<keyword evidence="13" id="KW-0966">Cell projection</keyword>
<dbReference type="GO" id="GO:0030027">
    <property type="term" value="C:lamellipodium"/>
    <property type="evidence" value="ECO:0007669"/>
    <property type="project" value="UniProtKB-SubCell"/>
</dbReference>
<evidence type="ECO:0000259" key="15">
    <source>
        <dbReference type="PROSITE" id="PS51089"/>
    </source>
</evidence>
<keyword evidence="9" id="KW-0963">Cytoplasm</keyword>
<dbReference type="FunFam" id="3.40.20.10:FF:000005">
    <property type="entry name" value="Gelsolin"/>
    <property type="match status" value="1"/>
</dbReference>
<dbReference type="GO" id="GO:0001726">
    <property type="term" value="C:ruffle"/>
    <property type="evidence" value="ECO:0007669"/>
    <property type="project" value="UniProtKB-SubCell"/>
</dbReference>
<dbReference type="AlphaFoldDB" id="A0A8D0HAH8"/>
<dbReference type="GO" id="GO:0008154">
    <property type="term" value="P:actin polymerization or depolymerization"/>
    <property type="evidence" value="ECO:0007669"/>
    <property type="project" value="TreeGrafter"/>
</dbReference>
<dbReference type="Pfam" id="PF02209">
    <property type="entry name" value="VHP"/>
    <property type="match status" value="1"/>
</dbReference>
<dbReference type="GO" id="GO:0051015">
    <property type="term" value="F:actin filament binding"/>
    <property type="evidence" value="ECO:0007669"/>
    <property type="project" value="InterPro"/>
</dbReference>
<evidence type="ECO:0000256" key="5">
    <source>
        <dbReference type="ARBA" id="ARBA00004510"/>
    </source>
</evidence>
<dbReference type="SUPFAM" id="SSF55753">
    <property type="entry name" value="Actin depolymerizing proteins"/>
    <property type="match status" value="1"/>
</dbReference>
<reference evidence="16" key="1">
    <citation type="submission" date="2025-08" db="UniProtKB">
        <authorList>
            <consortium name="Ensembl"/>
        </authorList>
    </citation>
    <scope>IDENTIFICATION</scope>
</reference>
<dbReference type="SMART" id="SM00153">
    <property type="entry name" value="VHP"/>
    <property type="match status" value="1"/>
</dbReference>
<evidence type="ECO:0000256" key="13">
    <source>
        <dbReference type="ARBA" id="ARBA00023273"/>
    </source>
</evidence>
<evidence type="ECO:0000256" key="12">
    <source>
        <dbReference type="ARBA" id="ARBA00023203"/>
    </source>
</evidence>
<keyword evidence="10" id="KW-0677">Repeat</keyword>
<dbReference type="GO" id="GO:0032433">
    <property type="term" value="C:filopodium tip"/>
    <property type="evidence" value="ECO:0007669"/>
    <property type="project" value="UniProtKB-SubCell"/>
</dbReference>
<dbReference type="PANTHER" id="PTHR11977:SF35">
    <property type="entry name" value="VILLIN-1"/>
    <property type="match status" value="1"/>
</dbReference>
<evidence type="ECO:0000256" key="1">
    <source>
        <dbReference type="ARBA" id="ARBA00004105"/>
    </source>
</evidence>
<dbReference type="InterPro" id="IPR007122">
    <property type="entry name" value="Villin/Gelsolin"/>
</dbReference>
<accession>A0A8D0HAH8</accession>
<keyword evidence="8" id="KW-0117">Actin capping</keyword>
<evidence type="ECO:0000313" key="16">
    <source>
        <dbReference type="Ensembl" id="ENSSPUP00000016912.1"/>
    </source>
</evidence>
<protein>
    <recommendedName>
        <fullName evidence="7">Villin-1</fullName>
    </recommendedName>
</protein>
<dbReference type="GeneTree" id="ENSGT00940000160544"/>
<evidence type="ECO:0000256" key="9">
    <source>
        <dbReference type="ARBA" id="ARBA00022490"/>
    </source>
</evidence>
<comment type="subcellular location">
    <subcellularLocation>
        <location evidence="3">Cell projection</location>
        <location evidence="3">Filopodium tip</location>
    </subcellularLocation>
    <subcellularLocation>
        <location evidence="5">Cell projection</location>
        <location evidence="5">Lamellipodium</location>
    </subcellularLocation>
    <subcellularLocation>
        <location evidence="1">Cell projection</location>
        <location evidence="1">Microvillus</location>
    </subcellularLocation>
    <subcellularLocation>
        <location evidence="2">Cell projection</location>
        <location evidence="2">Ruffle</location>
    </subcellularLocation>
    <subcellularLocation>
        <location evidence="4">Cytoplasm</location>
    </subcellularLocation>
</comment>
<reference evidence="16" key="2">
    <citation type="submission" date="2025-09" db="UniProtKB">
        <authorList>
            <consortium name="Ensembl"/>
        </authorList>
    </citation>
    <scope>IDENTIFICATION</scope>
</reference>
<evidence type="ECO:0000256" key="7">
    <source>
        <dbReference type="ARBA" id="ARBA00017436"/>
    </source>
</evidence>
<dbReference type="SMART" id="SM00262">
    <property type="entry name" value="GEL"/>
    <property type="match status" value="1"/>
</dbReference>
<feature type="region of interest" description="Disordered" evidence="14">
    <location>
        <begin position="1"/>
        <end position="28"/>
    </location>
</feature>
<dbReference type="GO" id="GO:0051016">
    <property type="term" value="P:barbed-end actin filament capping"/>
    <property type="evidence" value="ECO:0007669"/>
    <property type="project" value="TreeGrafter"/>
</dbReference>
<organism evidence="16 17">
    <name type="scientific">Sphenodon punctatus</name>
    <name type="common">Tuatara</name>
    <name type="synonym">Hatteria punctata</name>
    <dbReference type="NCBI Taxonomy" id="8508"/>
    <lineage>
        <taxon>Eukaryota</taxon>
        <taxon>Metazoa</taxon>
        <taxon>Chordata</taxon>
        <taxon>Craniata</taxon>
        <taxon>Vertebrata</taxon>
        <taxon>Euteleostomi</taxon>
        <taxon>Lepidosauria</taxon>
        <taxon>Sphenodontia</taxon>
        <taxon>Sphenodontidae</taxon>
        <taxon>Sphenodon</taxon>
    </lineage>
</organism>
<name>A0A8D0HAH8_SPHPU</name>
<dbReference type="PRINTS" id="PR00597">
    <property type="entry name" value="GELSOLIN"/>
</dbReference>
<keyword evidence="12" id="KW-0009">Actin-binding</keyword>
<comment type="similarity">
    <text evidence="6">Belongs to the villin/gelsolin family.</text>
</comment>
<sequence length="198" mass="22035">SPSRCWRCPGEGQPGSRSSSSQRGPSPRQVFFWIGKDANAAEKEAAAVTAQEYLRSHPSGRDPDTPIIVVKQGYEPLTFTGWFLAWDPLLWSEKKSYEELKAELGEDSSLGQLVNEITSEKEVFIASTVLGSVSFQSYPLELLANVTADDLPKGVDPNRKEDFLSEEDFMAAFGVSRQAFTTLPRWKQQNLKKAKGLF</sequence>
<dbReference type="Pfam" id="PF00626">
    <property type="entry name" value="Gelsolin"/>
    <property type="match status" value="1"/>
</dbReference>
<dbReference type="InterPro" id="IPR036886">
    <property type="entry name" value="Villin_headpiece_dom_sf"/>
</dbReference>
<dbReference type="InterPro" id="IPR029006">
    <property type="entry name" value="ADF-H/Gelsolin-like_dom_sf"/>
</dbReference>
<dbReference type="SUPFAM" id="SSF47050">
    <property type="entry name" value="VHP, Villin headpiece domain"/>
    <property type="match status" value="1"/>
</dbReference>
<dbReference type="GO" id="GO:0005902">
    <property type="term" value="C:microvillus"/>
    <property type="evidence" value="ECO:0007669"/>
    <property type="project" value="UniProtKB-SubCell"/>
</dbReference>
<keyword evidence="11" id="KW-0106">Calcium</keyword>
<proteinExistence type="inferred from homology"/>
<dbReference type="GO" id="GO:0051014">
    <property type="term" value="P:actin filament severing"/>
    <property type="evidence" value="ECO:0007669"/>
    <property type="project" value="TreeGrafter"/>
</dbReference>
<dbReference type="PROSITE" id="PS51089">
    <property type="entry name" value="HP"/>
    <property type="match status" value="1"/>
</dbReference>
<dbReference type="OMA" id="DCAREYL"/>
<dbReference type="GO" id="GO:0015629">
    <property type="term" value="C:actin cytoskeleton"/>
    <property type="evidence" value="ECO:0007669"/>
    <property type="project" value="TreeGrafter"/>
</dbReference>
<feature type="domain" description="HP" evidence="15">
    <location>
        <begin position="132"/>
        <end position="198"/>
    </location>
</feature>
<keyword evidence="17" id="KW-1185">Reference proteome</keyword>
<dbReference type="GO" id="GO:2000392">
    <property type="term" value="P:regulation of lamellipodium morphogenesis"/>
    <property type="evidence" value="ECO:0007669"/>
    <property type="project" value="TreeGrafter"/>
</dbReference>
<dbReference type="Proteomes" id="UP000694392">
    <property type="component" value="Unplaced"/>
</dbReference>
<dbReference type="PANTHER" id="PTHR11977">
    <property type="entry name" value="VILLIN"/>
    <property type="match status" value="1"/>
</dbReference>
<evidence type="ECO:0000256" key="2">
    <source>
        <dbReference type="ARBA" id="ARBA00004466"/>
    </source>
</evidence>
<dbReference type="GO" id="GO:0005546">
    <property type="term" value="F:phosphatidylinositol-4,5-bisphosphate binding"/>
    <property type="evidence" value="ECO:0007669"/>
    <property type="project" value="TreeGrafter"/>
</dbReference>
<evidence type="ECO:0000256" key="3">
    <source>
        <dbReference type="ARBA" id="ARBA00004495"/>
    </source>
</evidence>
<evidence type="ECO:0000256" key="10">
    <source>
        <dbReference type="ARBA" id="ARBA00022737"/>
    </source>
</evidence>
<dbReference type="Gene3D" id="3.40.20.10">
    <property type="entry name" value="Severin"/>
    <property type="match status" value="1"/>
</dbReference>
<feature type="compositionally biased region" description="Low complexity" evidence="14">
    <location>
        <begin position="14"/>
        <end position="28"/>
    </location>
</feature>
<dbReference type="InterPro" id="IPR007123">
    <property type="entry name" value="Gelsolin-like_dom"/>
</dbReference>
<evidence type="ECO:0000256" key="8">
    <source>
        <dbReference type="ARBA" id="ARBA00022467"/>
    </source>
</evidence>
<evidence type="ECO:0000256" key="14">
    <source>
        <dbReference type="SAM" id="MobiDB-lite"/>
    </source>
</evidence>
<evidence type="ECO:0000256" key="6">
    <source>
        <dbReference type="ARBA" id="ARBA00008418"/>
    </source>
</evidence>
<dbReference type="Gene3D" id="1.10.950.10">
    <property type="entry name" value="Villin headpiece domain"/>
    <property type="match status" value="1"/>
</dbReference>
<dbReference type="GO" id="GO:0005737">
    <property type="term" value="C:cytoplasm"/>
    <property type="evidence" value="ECO:0007669"/>
    <property type="project" value="UniProtKB-SubCell"/>
</dbReference>